<comment type="cofactor">
    <cofactor evidence="2">
        <name>Mg(2+)</name>
        <dbReference type="ChEBI" id="CHEBI:18420"/>
    </cofactor>
</comment>
<dbReference type="InterPro" id="IPR011055">
    <property type="entry name" value="Dup_hybrid_motif"/>
</dbReference>
<dbReference type="PANTHER" id="PTHR46244">
    <property type="entry name" value="PHOSPHOENOLPYRUVATE-PROTEIN PHOSPHOTRANSFERASE"/>
    <property type="match status" value="1"/>
</dbReference>
<evidence type="ECO:0000313" key="16">
    <source>
        <dbReference type="EMBL" id="CCW19251.1"/>
    </source>
</evidence>
<dbReference type="FunFam" id="2.70.70.10:FF:000001">
    <property type="entry name" value="PTS system glucose-specific IIA component"/>
    <property type="match status" value="1"/>
</dbReference>
<proteinExistence type="inferred from homology"/>
<dbReference type="PROSITE" id="PS00742">
    <property type="entry name" value="PEP_ENZYMES_2"/>
    <property type="match status" value="1"/>
</dbReference>
<dbReference type="AlphaFoldDB" id="N1MQQ1"/>
<dbReference type="SUPFAM" id="SSF47831">
    <property type="entry name" value="Enzyme I of the PEP:sugar phosphotransferase system HPr-binding (sub)domain"/>
    <property type="match status" value="1"/>
</dbReference>
<feature type="domain" description="HPr" evidence="15">
    <location>
        <begin position="166"/>
        <end position="255"/>
    </location>
</feature>
<dbReference type="SUPFAM" id="SSF52009">
    <property type="entry name" value="Phosphohistidine domain"/>
    <property type="match status" value="1"/>
</dbReference>
<comment type="subcellular location">
    <subcellularLocation>
        <location evidence="3">Cytoplasm</location>
    </subcellularLocation>
</comment>
<evidence type="ECO:0000256" key="9">
    <source>
        <dbReference type="ARBA" id="ARBA00022679"/>
    </source>
</evidence>
<evidence type="ECO:0000256" key="3">
    <source>
        <dbReference type="ARBA" id="ARBA00004496"/>
    </source>
</evidence>
<comment type="similarity">
    <text evidence="4">Belongs to the PEP-utilizing enzyme family.</text>
</comment>
<keyword evidence="17" id="KW-1185">Reference proteome</keyword>
<dbReference type="Gene3D" id="3.30.1340.10">
    <property type="entry name" value="HPr-like"/>
    <property type="match status" value="1"/>
</dbReference>
<dbReference type="PROSITE" id="PS00369">
    <property type="entry name" value="PTS_HPR_HIS"/>
    <property type="match status" value="1"/>
</dbReference>
<keyword evidence="7" id="KW-0963">Cytoplasm</keyword>
<evidence type="ECO:0000256" key="12">
    <source>
        <dbReference type="ARBA" id="ARBA00022777"/>
    </source>
</evidence>
<dbReference type="InterPro" id="IPR040442">
    <property type="entry name" value="Pyrv_kinase-like_dom_sf"/>
</dbReference>
<dbReference type="GO" id="GO:0016301">
    <property type="term" value="F:kinase activity"/>
    <property type="evidence" value="ECO:0007669"/>
    <property type="project" value="UniProtKB-KW"/>
</dbReference>
<dbReference type="GO" id="GO:0046872">
    <property type="term" value="F:metal ion binding"/>
    <property type="evidence" value="ECO:0007669"/>
    <property type="project" value="UniProtKB-KW"/>
</dbReference>
<dbReference type="PROSITE" id="PS00371">
    <property type="entry name" value="PTS_EIIA_TYPE_1_HIS"/>
    <property type="match status" value="1"/>
</dbReference>
<dbReference type="Gene3D" id="3.20.20.60">
    <property type="entry name" value="Phosphoenolpyruvate-binding domains"/>
    <property type="match status" value="1"/>
</dbReference>
<dbReference type="InterPro" id="IPR001127">
    <property type="entry name" value="PTS_EIIA_1_perm"/>
</dbReference>
<dbReference type="PRINTS" id="PR01736">
    <property type="entry name" value="PHPHTRNFRASE"/>
</dbReference>
<evidence type="ECO:0000256" key="6">
    <source>
        <dbReference type="ARBA" id="ARBA00022448"/>
    </source>
</evidence>
<dbReference type="PRINTS" id="PR00107">
    <property type="entry name" value="PHOSPHOCPHPR"/>
</dbReference>
<dbReference type="InterPro" id="IPR001020">
    <property type="entry name" value="PTS_HPr_His_P_site"/>
</dbReference>
<dbReference type="InterPro" id="IPR000032">
    <property type="entry name" value="HPr-like"/>
</dbReference>
<dbReference type="InterPro" id="IPR036618">
    <property type="entry name" value="PtsI_HPr-bd_sf"/>
</dbReference>
<dbReference type="NCBIfam" id="TIGR01417">
    <property type="entry name" value="PTS_I_fam"/>
    <property type="match status" value="1"/>
</dbReference>
<dbReference type="Pfam" id="PF00358">
    <property type="entry name" value="PTS_EIIA_1"/>
    <property type="match status" value="1"/>
</dbReference>
<feature type="domain" description="PTS EIIA type-1" evidence="14">
    <location>
        <begin position="22"/>
        <end position="126"/>
    </location>
</feature>
<evidence type="ECO:0000256" key="8">
    <source>
        <dbReference type="ARBA" id="ARBA00022597"/>
    </source>
</evidence>
<keyword evidence="6" id="KW-0813">Transport</keyword>
<sequence>MGSIILTSPLHGWTTVMDDVPDAVFSGRMLGDGIAIDPLAGLLHAPCDGEIMILHASCHAVTLRGEGGVEVLMHLGIDTVALGGKGFDPLVTVGDRVARGQPLIRFDLDAVAQSVPSLITPIIITNAESFRIQRCVTGQLVGVGEGILYLEPVEAAVALVATTDGANRATSTLCVPMVHGIHARPAARIGEAARAFVATSWLVKDGCEASTRSPIGLLQLGIRLNDQIDIVATGEDAAAAVAAIRALIESGMDEIEGAGHPVAVQPMLSGSRILPDGALGGTLAAPGYCVGTAHWLRVVDIDLPRDGQGIDVENQRLNDAIHVMRQRLTQSGGHDADAAIRRAHAAFLDDPALQHSAFAHVDAGRDAGHAWRHACRDMAGTMRAMGDARFAERADDLLDLERQVLHILTGTPDEVPSFPPGTILLADELVPSQVMALDTHVVGIALEGGGPTSHVAILAASRGLPMLVAVGRPLFAIADGTPLILDADDGLILPDPAPETLAAARAKVVRRSQARADAVASAAMPCVSGDGIRIEAFANLGSLDDADIAMANGAEGSGLLRTEFLFLERDCAPDIAEQAALYGRIAARLDGRPLIIRLLDIGGDKPASYLPIAAEENPALGLRGIRVGLAMPDILDRQLRAILSVVPHGQCRIMVPMVASVSELLAVRQRVDALRRELVIDHPVEVGIMVETPAAAVTAAMLARHADFLSIGTNDLTQYALAMDRGNPAVAAGVDGLHPAVLGLIALTTAGASTHKRWVGVCGGLASDRLAIPLLLGLGVTELSAAPHFVPDLNALVRRLSIAECRRHAEAALQLESADQVRALARRFEEGLSQ</sequence>
<evidence type="ECO:0000256" key="4">
    <source>
        <dbReference type="ARBA" id="ARBA00007837"/>
    </source>
</evidence>
<dbReference type="InterPro" id="IPR035895">
    <property type="entry name" value="HPr-like_sf"/>
</dbReference>
<dbReference type="NCBIfam" id="TIGR01003">
    <property type="entry name" value="PTS_HPr_family"/>
    <property type="match status" value="1"/>
</dbReference>
<dbReference type="InterPro" id="IPR000121">
    <property type="entry name" value="PEP_util_C"/>
</dbReference>
<evidence type="ECO:0000256" key="13">
    <source>
        <dbReference type="ARBA" id="ARBA00022842"/>
    </source>
</evidence>
<evidence type="ECO:0000256" key="5">
    <source>
        <dbReference type="ARBA" id="ARBA00012232"/>
    </source>
</evidence>
<dbReference type="Pfam" id="PF02896">
    <property type="entry name" value="PEP-utilizers_C"/>
    <property type="match status" value="1"/>
</dbReference>
<keyword evidence="12" id="KW-0418">Kinase</keyword>
<organism evidence="16 17">
    <name type="scientific">Sphingobium indicum BiD32</name>
    <dbReference type="NCBI Taxonomy" id="1301087"/>
    <lineage>
        <taxon>Bacteria</taxon>
        <taxon>Pseudomonadati</taxon>
        <taxon>Pseudomonadota</taxon>
        <taxon>Alphaproteobacteria</taxon>
        <taxon>Sphingomonadales</taxon>
        <taxon>Sphingomonadaceae</taxon>
        <taxon>Sphingobium</taxon>
    </lineage>
</organism>
<dbReference type="Gene3D" id="2.70.70.10">
    <property type="entry name" value="Glucose Permease (Domain IIA)"/>
    <property type="match status" value="1"/>
</dbReference>
<evidence type="ECO:0000256" key="11">
    <source>
        <dbReference type="ARBA" id="ARBA00022723"/>
    </source>
</evidence>
<dbReference type="PROSITE" id="PS51350">
    <property type="entry name" value="PTS_HPR_DOM"/>
    <property type="match status" value="1"/>
</dbReference>
<dbReference type="Gene3D" id="3.50.30.10">
    <property type="entry name" value="Phosphohistidine domain"/>
    <property type="match status" value="1"/>
</dbReference>
<dbReference type="InterPro" id="IPR006318">
    <property type="entry name" value="PTS_EI-like"/>
</dbReference>
<evidence type="ECO:0000256" key="1">
    <source>
        <dbReference type="ARBA" id="ARBA00000683"/>
    </source>
</evidence>
<evidence type="ECO:0000259" key="14">
    <source>
        <dbReference type="PROSITE" id="PS51093"/>
    </source>
</evidence>
<gene>
    <name evidence="16" type="ORF">EBBID32_36170</name>
</gene>
<evidence type="ECO:0000256" key="10">
    <source>
        <dbReference type="ARBA" id="ARBA00022683"/>
    </source>
</evidence>
<evidence type="ECO:0000256" key="7">
    <source>
        <dbReference type="ARBA" id="ARBA00022490"/>
    </source>
</evidence>
<reference evidence="17" key="2">
    <citation type="submission" date="2013-04" db="EMBL/GenBank/DDBJ databases">
        <title>Bisphenol A degrading Sphingobium sp. strain BiD32.</title>
        <authorList>
            <person name="Nielsen J.L."/>
            <person name="Zhou N.A."/>
            <person name="Kjeldal H."/>
        </authorList>
    </citation>
    <scope>NUCLEOTIDE SEQUENCE [LARGE SCALE GENOMIC DNA]</scope>
    <source>
        <strain evidence="17">BiD32</strain>
    </source>
</reference>
<dbReference type="OrthoDB" id="9765468at2"/>
<dbReference type="Pfam" id="PF00391">
    <property type="entry name" value="PEP-utilizers"/>
    <property type="match status" value="1"/>
</dbReference>
<dbReference type="RefSeq" id="WP_006962442.1">
    <property type="nucleotide sequence ID" value="NZ_CAVK010000183.1"/>
</dbReference>
<dbReference type="Pfam" id="PF05524">
    <property type="entry name" value="PEP-utilisers_N"/>
    <property type="match status" value="1"/>
</dbReference>
<keyword evidence="9" id="KW-0808">Transferase</keyword>
<keyword evidence="13" id="KW-0460">Magnesium</keyword>
<dbReference type="InterPro" id="IPR008279">
    <property type="entry name" value="PEP-util_enz_mobile_dom"/>
</dbReference>
<protein>
    <recommendedName>
        <fullName evidence="5">phosphoenolpyruvate--protein phosphotransferase</fullName>
        <ecNumber evidence="5">2.7.3.9</ecNumber>
    </recommendedName>
</protein>
<keyword evidence="8" id="KW-0762">Sugar transport</keyword>
<reference evidence="16 17" key="1">
    <citation type="submission" date="2013-03" db="EMBL/GenBank/DDBJ databases">
        <authorList>
            <person name="Le V."/>
        </authorList>
    </citation>
    <scope>NUCLEOTIDE SEQUENCE [LARGE SCALE GENOMIC DNA]</scope>
    <source>
        <strain evidence="16 17">BiD32</strain>
    </source>
</reference>
<dbReference type="Gene3D" id="1.10.274.10">
    <property type="entry name" value="PtsI, HPr-binding domain"/>
    <property type="match status" value="1"/>
</dbReference>
<dbReference type="InterPro" id="IPR036637">
    <property type="entry name" value="Phosphohistidine_dom_sf"/>
</dbReference>
<comment type="catalytic activity">
    <reaction evidence="1">
        <text>L-histidyl-[protein] + phosphoenolpyruvate = N(pros)-phospho-L-histidyl-[protein] + pyruvate</text>
        <dbReference type="Rhea" id="RHEA:23880"/>
        <dbReference type="Rhea" id="RHEA-COMP:9745"/>
        <dbReference type="Rhea" id="RHEA-COMP:9746"/>
        <dbReference type="ChEBI" id="CHEBI:15361"/>
        <dbReference type="ChEBI" id="CHEBI:29979"/>
        <dbReference type="ChEBI" id="CHEBI:58702"/>
        <dbReference type="ChEBI" id="CHEBI:64837"/>
        <dbReference type="EC" id="2.7.3.9"/>
    </reaction>
</comment>
<accession>N1MQQ1</accession>
<dbReference type="InterPro" id="IPR023151">
    <property type="entry name" value="PEP_util_CS"/>
</dbReference>
<dbReference type="EMBL" id="CAVK010000183">
    <property type="protein sequence ID" value="CCW19251.1"/>
    <property type="molecule type" value="Genomic_DNA"/>
</dbReference>
<dbReference type="SUPFAM" id="SSF51261">
    <property type="entry name" value="Duplicated hybrid motif"/>
    <property type="match status" value="1"/>
</dbReference>
<evidence type="ECO:0000259" key="15">
    <source>
        <dbReference type="PROSITE" id="PS51350"/>
    </source>
</evidence>
<dbReference type="EC" id="2.7.3.9" evidence="5"/>
<dbReference type="Proteomes" id="UP000013201">
    <property type="component" value="Unassembled WGS sequence"/>
</dbReference>
<name>N1MQQ1_9SPHN</name>
<dbReference type="InterPro" id="IPR008731">
    <property type="entry name" value="PTS_EIN"/>
</dbReference>
<evidence type="ECO:0000256" key="2">
    <source>
        <dbReference type="ARBA" id="ARBA00001946"/>
    </source>
</evidence>
<dbReference type="NCBIfam" id="TIGR00830">
    <property type="entry name" value="PTBA"/>
    <property type="match status" value="1"/>
</dbReference>
<dbReference type="GO" id="GO:0009401">
    <property type="term" value="P:phosphoenolpyruvate-dependent sugar phosphotransferase system"/>
    <property type="evidence" value="ECO:0007669"/>
    <property type="project" value="UniProtKB-KW"/>
</dbReference>
<dbReference type="SUPFAM" id="SSF55594">
    <property type="entry name" value="HPr-like"/>
    <property type="match status" value="1"/>
</dbReference>
<comment type="caution">
    <text evidence="16">The sequence shown here is derived from an EMBL/GenBank/DDBJ whole genome shotgun (WGS) entry which is preliminary data.</text>
</comment>
<dbReference type="InterPro" id="IPR050499">
    <property type="entry name" value="PEP-utilizing_PTS_enzyme"/>
</dbReference>
<dbReference type="SUPFAM" id="SSF51621">
    <property type="entry name" value="Phosphoenolpyruvate/pyruvate domain"/>
    <property type="match status" value="1"/>
</dbReference>
<evidence type="ECO:0000313" key="17">
    <source>
        <dbReference type="Proteomes" id="UP000013201"/>
    </source>
</evidence>
<dbReference type="Pfam" id="PF00381">
    <property type="entry name" value="PTS-HPr"/>
    <property type="match status" value="1"/>
</dbReference>
<dbReference type="PROSITE" id="PS51093">
    <property type="entry name" value="PTS_EIIA_TYPE_1"/>
    <property type="match status" value="1"/>
</dbReference>
<dbReference type="GO" id="GO:0005737">
    <property type="term" value="C:cytoplasm"/>
    <property type="evidence" value="ECO:0007669"/>
    <property type="project" value="UniProtKB-SubCell"/>
</dbReference>
<dbReference type="InterPro" id="IPR015813">
    <property type="entry name" value="Pyrv/PenolPyrv_kinase-like_dom"/>
</dbReference>
<dbReference type="CDD" id="cd00367">
    <property type="entry name" value="PTS-HPr_like"/>
    <property type="match status" value="1"/>
</dbReference>
<dbReference type="PANTHER" id="PTHR46244:SF6">
    <property type="entry name" value="PHOSPHOENOLPYRUVATE-PROTEIN PHOSPHOTRANSFERASE"/>
    <property type="match status" value="1"/>
</dbReference>
<keyword evidence="11" id="KW-0479">Metal-binding</keyword>
<keyword evidence="10" id="KW-0598">Phosphotransferase system</keyword>
<dbReference type="GO" id="GO:0008965">
    <property type="term" value="F:phosphoenolpyruvate-protein phosphotransferase activity"/>
    <property type="evidence" value="ECO:0007669"/>
    <property type="project" value="UniProtKB-EC"/>
</dbReference>